<evidence type="ECO:0000259" key="5">
    <source>
        <dbReference type="PROSITE" id="PS51387"/>
    </source>
</evidence>
<dbReference type="AlphaFoldDB" id="A0A1G6C668"/>
<evidence type="ECO:0000256" key="4">
    <source>
        <dbReference type="ARBA" id="ARBA00022827"/>
    </source>
</evidence>
<dbReference type="STRING" id="665467.SAMN02982931_02111"/>
<dbReference type="InterPro" id="IPR016166">
    <property type="entry name" value="FAD-bd_PCMH"/>
</dbReference>
<dbReference type="InterPro" id="IPR016167">
    <property type="entry name" value="FAD-bd_PCMH_sub1"/>
</dbReference>
<dbReference type="RefSeq" id="WP_090876404.1">
    <property type="nucleotide sequence ID" value="NZ_FMXQ01000004.1"/>
</dbReference>
<dbReference type="GO" id="GO:0071949">
    <property type="term" value="F:FAD binding"/>
    <property type="evidence" value="ECO:0007669"/>
    <property type="project" value="InterPro"/>
</dbReference>
<dbReference type="InterPro" id="IPR016164">
    <property type="entry name" value="FAD-linked_Oxase-like_C"/>
</dbReference>
<dbReference type="Pfam" id="PF01565">
    <property type="entry name" value="FAD_binding_4"/>
    <property type="match status" value="1"/>
</dbReference>
<evidence type="ECO:0000313" key="6">
    <source>
        <dbReference type="EMBL" id="SDB28390.1"/>
    </source>
</evidence>
<accession>A0A1G6C668</accession>
<dbReference type="PROSITE" id="PS51387">
    <property type="entry name" value="FAD_PCMH"/>
    <property type="match status" value="1"/>
</dbReference>
<dbReference type="SUPFAM" id="SSF56176">
    <property type="entry name" value="FAD-binding/transporter-associated domain-like"/>
    <property type="match status" value="1"/>
</dbReference>
<dbReference type="Gene3D" id="3.30.43.10">
    <property type="entry name" value="Uridine Diphospho-n-acetylenolpyruvylglucosamine Reductase, domain 2"/>
    <property type="match status" value="1"/>
</dbReference>
<evidence type="ECO:0000256" key="3">
    <source>
        <dbReference type="ARBA" id="ARBA00022630"/>
    </source>
</evidence>
<reference evidence="6 7" key="1">
    <citation type="submission" date="2016-10" db="EMBL/GenBank/DDBJ databases">
        <authorList>
            <person name="de Groot N.N."/>
        </authorList>
    </citation>
    <scope>NUCLEOTIDE SEQUENCE [LARGE SCALE GENOMIC DNA]</scope>
    <source>
        <strain evidence="6 7">ATCC 35022</strain>
    </source>
</reference>
<dbReference type="EMBL" id="FMXQ01000004">
    <property type="protein sequence ID" value="SDB28390.1"/>
    <property type="molecule type" value="Genomic_DNA"/>
</dbReference>
<dbReference type="Gene3D" id="1.10.45.10">
    <property type="entry name" value="Vanillyl-alcohol Oxidase, Chain A, domain 4"/>
    <property type="match status" value="1"/>
</dbReference>
<dbReference type="Gene3D" id="3.30.70.2190">
    <property type="match status" value="1"/>
</dbReference>
<dbReference type="Gene3D" id="3.30.70.2740">
    <property type="match status" value="1"/>
</dbReference>
<keyword evidence="3" id="KW-0285">Flavoprotein</keyword>
<sequence>MDAKTPSPDGDLIARFAAIVGPDYALRDDAAIAPFLIEPRNKFHGATPLVLRPGTVEEVAAILRLANETGTAIVPQSGNTGVVGGQVPDGSGSQVVLSMARLNRIREVDAAGDTMTAEAGVILADAHAAADAADRLFPLSLASEGSCRIGGNLSTNAGGTGVLAYGNTRDLVLGVEVALASGEVWNGLRKLRKDNTGYDLRDLFIGAEGTLGVITAAVLRLVPKPRGKSVALVGLKDPAAALGLFAIARRHAGRSLTAFELMPRIAIETVVRYVAGARDPIVGPHPWYVLFEVSSLRSEADAEMTVEAIFGEGFSDDLVEDGVQARSLEQAKAFWLLRDALSEVQKHEGGSIKHDVAVPQASVPELIERAGRAVEKVVPGCRPFPFGHLGDGNIHYNVTQPVGMDKTAYLARWDDVAEAVHAIVSDLGGTVSAEHGIGQLKRGLLREVKSPLEIEMMQRLKTAFDPKGILNPGKVL</sequence>
<dbReference type="FunFam" id="1.10.45.10:FF:000001">
    <property type="entry name" value="D-lactate dehydrogenase mitochondrial"/>
    <property type="match status" value="1"/>
</dbReference>
<keyword evidence="7" id="KW-1185">Reference proteome</keyword>
<comment type="cofactor">
    <cofactor evidence="1">
        <name>FAD</name>
        <dbReference type="ChEBI" id="CHEBI:57692"/>
    </cofactor>
</comment>
<dbReference type="GO" id="GO:0022904">
    <property type="term" value="P:respiratory electron transport chain"/>
    <property type="evidence" value="ECO:0007669"/>
    <property type="project" value="TreeGrafter"/>
</dbReference>
<comment type="similarity">
    <text evidence="2">Belongs to the FAD-binding oxidoreductase/transferase type 4 family.</text>
</comment>
<dbReference type="GO" id="GO:0003824">
    <property type="term" value="F:catalytic activity"/>
    <property type="evidence" value="ECO:0007669"/>
    <property type="project" value="InterPro"/>
</dbReference>
<dbReference type="OrthoDB" id="9809290at2"/>
<dbReference type="InterPro" id="IPR016169">
    <property type="entry name" value="FAD-bd_PCMH_sub2"/>
</dbReference>
<dbReference type="Proteomes" id="UP000199071">
    <property type="component" value="Unassembled WGS sequence"/>
</dbReference>
<protein>
    <submittedName>
        <fullName evidence="6">4-phosphoerythronate dehydrogenase (FAD-dependent)</fullName>
    </submittedName>
</protein>
<dbReference type="PANTHER" id="PTHR43716">
    <property type="entry name" value="D-2-HYDROXYGLUTARATE DEHYDROGENASE, MITOCHONDRIAL"/>
    <property type="match status" value="1"/>
</dbReference>
<keyword evidence="4" id="KW-0274">FAD</keyword>
<evidence type="ECO:0000256" key="1">
    <source>
        <dbReference type="ARBA" id="ARBA00001974"/>
    </source>
</evidence>
<dbReference type="Pfam" id="PF02913">
    <property type="entry name" value="FAD-oxidase_C"/>
    <property type="match status" value="1"/>
</dbReference>
<evidence type="ECO:0000313" key="7">
    <source>
        <dbReference type="Proteomes" id="UP000199071"/>
    </source>
</evidence>
<name>A0A1G6C668_9HYPH</name>
<organism evidence="6 7">
    <name type="scientific">Bauldia litoralis</name>
    <dbReference type="NCBI Taxonomy" id="665467"/>
    <lineage>
        <taxon>Bacteria</taxon>
        <taxon>Pseudomonadati</taxon>
        <taxon>Pseudomonadota</taxon>
        <taxon>Alphaproteobacteria</taxon>
        <taxon>Hyphomicrobiales</taxon>
        <taxon>Kaistiaceae</taxon>
        <taxon>Bauldia</taxon>
    </lineage>
</organism>
<feature type="domain" description="FAD-binding PCMH-type" evidence="5">
    <location>
        <begin position="43"/>
        <end position="224"/>
    </location>
</feature>
<dbReference type="InterPro" id="IPR051264">
    <property type="entry name" value="FAD-oxidored/transferase_4"/>
</dbReference>
<dbReference type="InterPro" id="IPR036318">
    <property type="entry name" value="FAD-bd_PCMH-like_sf"/>
</dbReference>
<dbReference type="SUPFAM" id="SSF55103">
    <property type="entry name" value="FAD-linked oxidases, C-terminal domain"/>
    <property type="match status" value="1"/>
</dbReference>
<dbReference type="Gene3D" id="3.30.465.10">
    <property type="match status" value="1"/>
</dbReference>
<dbReference type="InterPro" id="IPR016171">
    <property type="entry name" value="Vanillyl_alc_oxidase_C-sub2"/>
</dbReference>
<gene>
    <name evidence="6" type="ORF">SAMN02982931_02111</name>
</gene>
<dbReference type="PANTHER" id="PTHR43716:SF2">
    <property type="entry name" value="BLL6224 PROTEIN"/>
    <property type="match status" value="1"/>
</dbReference>
<dbReference type="InterPro" id="IPR006094">
    <property type="entry name" value="Oxid_FAD_bind_N"/>
</dbReference>
<evidence type="ECO:0000256" key="2">
    <source>
        <dbReference type="ARBA" id="ARBA00008000"/>
    </source>
</evidence>
<dbReference type="InterPro" id="IPR004113">
    <property type="entry name" value="FAD-bd_oxidored_4_C"/>
</dbReference>
<proteinExistence type="inferred from homology"/>